<name>V6EXS6_MAGGM</name>
<dbReference type="EMBL" id="HG794546">
    <property type="protein sequence ID" value="CDK98070.1"/>
    <property type="molecule type" value="Genomic_DNA"/>
</dbReference>
<evidence type="ECO:0008006" key="4">
    <source>
        <dbReference type="Google" id="ProtNLM"/>
    </source>
</evidence>
<dbReference type="KEGG" id="mgry:MSR1_14070"/>
<sequence>MPPVSLTSGEAALRAIALGALYATAIALAVAFSPANGFVHPEKLAHITKTVSLQK</sequence>
<dbReference type="AlphaFoldDB" id="V6EXS6"/>
<protein>
    <recommendedName>
        <fullName evidence="4">Secreted protein</fullName>
    </recommendedName>
</protein>
<keyword evidence="1" id="KW-1133">Transmembrane helix</keyword>
<keyword evidence="1" id="KW-0472">Membrane</keyword>
<organism evidence="2 3">
    <name type="scientific">Magnetospirillum gryphiswaldense (strain DSM 6361 / JCM 21280 / NBRC 15271 / MSR-1)</name>
    <dbReference type="NCBI Taxonomy" id="431944"/>
    <lineage>
        <taxon>Bacteria</taxon>
        <taxon>Pseudomonadati</taxon>
        <taxon>Pseudomonadota</taxon>
        <taxon>Alphaproteobacteria</taxon>
        <taxon>Rhodospirillales</taxon>
        <taxon>Rhodospirillaceae</taxon>
        <taxon>Magnetospirillum</taxon>
    </lineage>
</organism>
<evidence type="ECO:0000256" key="1">
    <source>
        <dbReference type="SAM" id="Phobius"/>
    </source>
</evidence>
<dbReference type="Proteomes" id="UP000018922">
    <property type="component" value="Chromosome I"/>
</dbReference>
<gene>
    <name evidence="2" type="ordered locus">MGMSRv2__0855</name>
</gene>
<dbReference type="KEGG" id="mgy:MGMSRv2__0855"/>
<proteinExistence type="predicted"/>
<keyword evidence="3" id="KW-1185">Reference proteome</keyword>
<feature type="transmembrane region" description="Helical" evidence="1">
    <location>
        <begin position="12"/>
        <end position="33"/>
    </location>
</feature>
<accession>V6EXS6</accession>
<keyword evidence="1" id="KW-0812">Transmembrane</keyword>
<reference evidence="2 3" key="1">
    <citation type="journal article" date="2014" name="Genome Announc.">
        <title>Complete genome sequence of Magnetospirillum gryphiswaldense MSR-1.</title>
        <authorList>
            <person name="Wang X."/>
            <person name="Wang Q."/>
            <person name="Zhang W."/>
            <person name="Wang Y."/>
            <person name="Li L."/>
            <person name="Wen T."/>
            <person name="Zhang T."/>
            <person name="Zhang Y."/>
            <person name="Xu J."/>
            <person name="Hu J."/>
            <person name="Li S."/>
            <person name="Liu L."/>
            <person name="Liu J."/>
            <person name="Jiang W."/>
            <person name="Tian J."/>
            <person name="Li Y."/>
            <person name="Schuler D."/>
            <person name="Wang L."/>
            <person name="Li J."/>
        </authorList>
    </citation>
    <scope>NUCLEOTIDE SEQUENCE [LARGE SCALE GENOMIC DNA]</scope>
    <source>
        <strain evidence="3">DSM 6361 / JCM 21280 / NBRC 15271 / MSR-1</strain>
    </source>
</reference>
<evidence type="ECO:0000313" key="3">
    <source>
        <dbReference type="Proteomes" id="UP000018922"/>
    </source>
</evidence>
<dbReference type="HOGENOM" id="CLU_3026913_0_0_5"/>
<evidence type="ECO:0000313" key="2">
    <source>
        <dbReference type="EMBL" id="CDK98070.1"/>
    </source>
</evidence>